<feature type="transmembrane region" description="Helical" evidence="10">
    <location>
        <begin position="317"/>
        <end position="339"/>
    </location>
</feature>
<dbReference type="EMBL" id="BAABUJ010000009">
    <property type="protein sequence ID" value="GAA5797872.1"/>
    <property type="molecule type" value="Genomic_DNA"/>
</dbReference>
<evidence type="ECO:0000256" key="4">
    <source>
        <dbReference type="ARBA" id="ARBA00010780"/>
    </source>
</evidence>
<evidence type="ECO:0000313" key="12">
    <source>
        <dbReference type="Proteomes" id="UP001476247"/>
    </source>
</evidence>
<keyword evidence="8 10" id="KW-0472">Membrane</keyword>
<evidence type="ECO:0000256" key="2">
    <source>
        <dbReference type="ARBA" id="ARBA00004127"/>
    </source>
</evidence>
<protein>
    <recommendedName>
        <fullName evidence="10">Plasma membrane fusion protein PRM1</fullName>
    </recommendedName>
</protein>
<dbReference type="PANTHER" id="PTHR31030">
    <property type="entry name" value="PLASMA MEMBRANE FUSION PROTEIN PRM1"/>
    <property type="match status" value="1"/>
</dbReference>
<organism evidence="11 12">
    <name type="scientific">Helicostylum pulchrum</name>
    <dbReference type="NCBI Taxonomy" id="562976"/>
    <lineage>
        <taxon>Eukaryota</taxon>
        <taxon>Fungi</taxon>
        <taxon>Fungi incertae sedis</taxon>
        <taxon>Mucoromycota</taxon>
        <taxon>Mucoromycotina</taxon>
        <taxon>Mucoromycetes</taxon>
        <taxon>Mucorales</taxon>
        <taxon>Mucorineae</taxon>
        <taxon>Mucoraceae</taxon>
        <taxon>Helicostylum</taxon>
    </lineage>
</organism>
<evidence type="ECO:0000256" key="5">
    <source>
        <dbReference type="ARBA" id="ARBA00022692"/>
    </source>
</evidence>
<evidence type="ECO:0000256" key="6">
    <source>
        <dbReference type="ARBA" id="ARBA00022971"/>
    </source>
</evidence>
<evidence type="ECO:0000256" key="8">
    <source>
        <dbReference type="ARBA" id="ARBA00023136"/>
    </source>
</evidence>
<accession>A0ABP9XUX2</accession>
<feature type="transmembrane region" description="Helical" evidence="10">
    <location>
        <begin position="12"/>
        <end position="32"/>
    </location>
</feature>
<comment type="caution">
    <text evidence="11">The sequence shown here is derived from an EMBL/GenBank/DDBJ whole genome shotgun (WGS) entry which is preliminary data.</text>
</comment>
<feature type="transmembrane region" description="Helical" evidence="10">
    <location>
        <begin position="82"/>
        <end position="101"/>
    </location>
</feature>
<sequence>MRATLNEKYSLAWLQMSTIVIFTLVGSLLYILSHLTEYMQASRSRLETVCDSINTTSEQIFNAPSILLNATMKSMLTSKENIHRNLLAVVSILESCIAWLVQTYKSTYRCLLGLALHTVLSLVTQIADPLQKAAQGITSFITGGNFVSGDWTQSLTNTQIKIDDWFKNDHDIIQEIINKPFQLLQTQINDTLSEWQPPTYQLTNLQLQEQTCNTVSLLESLNNVENELSNYIIVLIGILLGSLLVCILLNIWMIRFRQKQVAQMRALILRLFRTLPIDEEEGSVVLDNYTLTTKTKTTTTTTELFPYRLFYFISRPIAVYCFFVGTIGLITTFSLVHILETKSQELYQQFTVETQQWTLDASSQWTNYAMNEYQNINYWIAETELNLNQHAFGVIKNTAITINDTLGNVVDQVQNLIHTVLGGTLLEEPAKDLTHCLLLTKIENIEKGLTWIVNHAYINITRIEIPNINEMLPQEAINQHIRIEDWSLSLPLRNLYAFYFMMISIWLTCLLIGISFQAVNYAGGRNK</sequence>
<reference evidence="11 12" key="1">
    <citation type="submission" date="2024-04" db="EMBL/GenBank/DDBJ databases">
        <title>genome sequences of Mucor flavus KT1a and Helicostylum pulchrum KT1b strains isolation_sourced from the surface of a dry-aged beef.</title>
        <authorList>
            <person name="Toyotome T."/>
            <person name="Hosono M."/>
            <person name="Torimaru M."/>
            <person name="Fukuda K."/>
            <person name="Mikami N."/>
        </authorList>
    </citation>
    <scope>NUCLEOTIDE SEQUENCE [LARGE SCALE GENOMIC DNA]</scope>
    <source>
        <strain evidence="11 12">KT1b</strain>
    </source>
</reference>
<proteinExistence type="inferred from homology"/>
<comment type="subcellular location">
    <subcellularLocation>
        <location evidence="3">Cell envelope</location>
    </subcellularLocation>
    <subcellularLocation>
        <location evidence="10">Cell membrane</location>
        <topology evidence="10">Multi-pass membrane protein</topology>
    </subcellularLocation>
    <subcellularLocation>
        <location evidence="2">Endomembrane system</location>
        <topology evidence="2">Multi-pass membrane protein</topology>
    </subcellularLocation>
</comment>
<comment type="similarity">
    <text evidence="4 10">Belongs to the PRM1 family.</text>
</comment>
<dbReference type="PANTHER" id="PTHR31030:SF1">
    <property type="entry name" value="PLASMA MEMBRANE FUSION PROTEIN PRM1"/>
    <property type="match status" value="1"/>
</dbReference>
<evidence type="ECO:0000313" key="11">
    <source>
        <dbReference type="EMBL" id="GAA5797872.1"/>
    </source>
</evidence>
<evidence type="ECO:0000256" key="10">
    <source>
        <dbReference type="RuleBase" id="RU366035"/>
    </source>
</evidence>
<dbReference type="InterPro" id="IPR026777">
    <property type="entry name" value="PRM1"/>
</dbReference>
<keyword evidence="5 10" id="KW-0812">Transmembrane</keyword>
<keyword evidence="9" id="KW-0325">Glycoprotein</keyword>
<evidence type="ECO:0000256" key="1">
    <source>
        <dbReference type="ARBA" id="ARBA00002512"/>
    </source>
</evidence>
<keyword evidence="7 10" id="KW-1133">Transmembrane helix</keyword>
<feature type="transmembrane region" description="Helical" evidence="10">
    <location>
        <begin position="231"/>
        <end position="254"/>
    </location>
</feature>
<gene>
    <name evidence="11" type="ORF">HPULCUR_003268</name>
</gene>
<keyword evidence="10" id="KW-1003">Cell membrane</keyword>
<name>A0ABP9XUX2_9FUNG</name>
<evidence type="ECO:0000256" key="3">
    <source>
        <dbReference type="ARBA" id="ARBA00004196"/>
    </source>
</evidence>
<keyword evidence="12" id="KW-1185">Reference proteome</keyword>
<dbReference type="Proteomes" id="UP001476247">
    <property type="component" value="Unassembled WGS sequence"/>
</dbReference>
<evidence type="ECO:0000256" key="7">
    <source>
        <dbReference type="ARBA" id="ARBA00022989"/>
    </source>
</evidence>
<keyword evidence="6 10" id="KW-0184">Conjugation</keyword>
<feature type="transmembrane region" description="Helical" evidence="10">
    <location>
        <begin position="496"/>
        <end position="519"/>
    </location>
</feature>
<comment type="function">
    <text evidence="1 10">Involved in cell fusion during mating by stabilizing the plasma membrane fusion event.</text>
</comment>
<evidence type="ECO:0000256" key="9">
    <source>
        <dbReference type="ARBA" id="ARBA00023180"/>
    </source>
</evidence>